<proteinExistence type="predicted"/>
<reference evidence="1 2" key="1">
    <citation type="submission" date="2024-02" db="EMBL/GenBank/DDBJ databases">
        <title>de novo genome assembly of Solanum bulbocastanum strain 11H21.</title>
        <authorList>
            <person name="Hosaka A.J."/>
        </authorList>
    </citation>
    <scope>NUCLEOTIDE SEQUENCE [LARGE SCALE GENOMIC DNA]</scope>
    <source>
        <tissue evidence="1">Young leaves</tissue>
    </source>
</reference>
<dbReference type="Proteomes" id="UP001371456">
    <property type="component" value="Unassembled WGS sequence"/>
</dbReference>
<evidence type="ECO:0000313" key="1">
    <source>
        <dbReference type="EMBL" id="KAK6772992.1"/>
    </source>
</evidence>
<sequence length="113" mass="12664">MKVVLNCDFVINVARKHQPRLQYSCEGVLLFSVVYSPPTCIIFNPTTQEEVMVQHKFNPVCLTQTWKKIHCPTPNLMLDIPPAIVNGAVHLLVDRDSKNPKIPPCAKGIMVLA</sequence>
<organism evidence="1 2">
    <name type="scientific">Solanum bulbocastanum</name>
    <name type="common">Wild potato</name>
    <dbReference type="NCBI Taxonomy" id="147425"/>
    <lineage>
        <taxon>Eukaryota</taxon>
        <taxon>Viridiplantae</taxon>
        <taxon>Streptophyta</taxon>
        <taxon>Embryophyta</taxon>
        <taxon>Tracheophyta</taxon>
        <taxon>Spermatophyta</taxon>
        <taxon>Magnoliopsida</taxon>
        <taxon>eudicotyledons</taxon>
        <taxon>Gunneridae</taxon>
        <taxon>Pentapetalae</taxon>
        <taxon>asterids</taxon>
        <taxon>lamiids</taxon>
        <taxon>Solanales</taxon>
        <taxon>Solanaceae</taxon>
        <taxon>Solanoideae</taxon>
        <taxon>Solaneae</taxon>
        <taxon>Solanum</taxon>
    </lineage>
</organism>
<name>A0AAN8XZA7_SOLBU</name>
<protein>
    <submittedName>
        <fullName evidence="1">Uncharacterized protein</fullName>
    </submittedName>
</protein>
<evidence type="ECO:0000313" key="2">
    <source>
        <dbReference type="Proteomes" id="UP001371456"/>
    </source>
</evidence>
<gene>
    <name evidence="1" type="ORF">RDI58_028230</name>
</gene>
<dbReference type="AlphaFoldDB" id="A0AAN8XZA7"/>
<accession>A0AAN8XZA7</accession>
<comment type="caution">
    <text evidence="1">The sequence shown here is derived from an EMBL/GenBank/DDBJ whole genome shotgun (WGS) entry which is preliminary data.</text>
</comment>
<keyword evidence="2" id="KW-1185">Reference proteome</keyword>
<dbReference type="EMBL" id="JBANQN010000012">
    <property type="protein sequence ID" value="KAK6772992.1"/>
    <property type="molecule type" value="Genomic_DNA"/>
</dbReference>